<reference evidence="1 2" key="1">
    <citation type="journal article" date="2019" name="Int. J. Syst. Evol. Microbiol.">
        <title>The Global Catalogue of Microorganisms (GCM) 10K type strain sequencing project: providing services to taxonomists for standard genome sequencing and annotation.</title>
        <authorList>
            <consortium name="The Broad Institute Genomics Platform"/>
            <consortium name="The Broad Institute Genome Sequencing Center for Infectious Disease"/>
            <person name="Wu L."/>
            <person name="Ma J."/>
        </authorList>
    </citation>
    <scope>NUCLEOTIDE SEQUENCE [LARGE SCALE GENOMIC DNA]</scope>
    <source>
        <strain evidence="1 2">JCM 14603</strain>
    </source>
</reference>
<sequence>MQRVSRVRRREGDLLKIDLGDGCHSYAQVAAEPLMVFFEGGSVDDLAPEELSRLPVLFRLWVANHAVTSERWPVIGRAALTGENRAEPFFYKQDAITGRLALYHSSFAATNWERTATLADCAGLEAAAVWEPEHVEDRLRDHLTARPNKWVDSLRIDESAIP</sequence>
<gene>
    <name evidence="1" type="ORF">GCM10009102_12730</name>
</gene>
<dbReference type="InterPro" id="IPR029278">
    <property type="entry name" value="Imm26"/>
</dbReference>
<keyword evidence="2" id="KW-1185">Reference proteome</keyword>
<name>A0ABN1HS40_9SPHN</name>
<dbReference type="Pfam" id="PF15428">
    <property type="entry name" value="Imm26"/>
    <property type="match status" value="1"/>
</dbReference>
<evidence type="ECO:0000313" key="1">
    <source>
        <dbReference type="EMBL" id="GAA0664679.1"/>
    </source>
</evidence>
<dbReference type="Proteomes" id="UP001500238">
    <property type="component" value="Unassembled WGS sequence"/>
</dbReference>
<dbReference type="EMBL" id="BAAAES010000007">
    <property type="protein sequence ID" value="GAA0664679.1"/>
    <property type="molecule type" value="Genomic_DNA"/>
</dbReference>
<evidence type="ECO:0000313" key="2">
    <source>
        <dbReference type="Proteomes" id="UP001500238"/>
    </source>
</evidence>
<organism evidence="1 2">
    <name type="scientific">Sphingomonas insulae</name>
    <dbReference type="NCBI Taxonomy" id="424800"/>
    <lineage>
        <taxon>Bacteria</taxon>
        <taxon>Pseudomonadati</taxon>
        <taxon>Pseudomonadota</taxon>
        <taxon>Alphaproteobacteria</taxon>
        <taxon>Sphingomonadales</taxon>
        <taxon>Sphingomonadaceae</taxon>
        <taxon>Sphingomonas</taxon>
    </lineage>
</organism>
<proteinExistence type="predicted"/>
<dbReference type="RefSeq" id="WP_163958896.1">
    <property type="nucleotide sequence ID" value="NZ_BAAAES010000007.1"/>
</dbReference>
<comment type="caution">
    <text evidence="1">The sequence shown here is derived from an EMBL/GenBank/DDBJ whole genome shotgun (WGS) entry which is preliminary data.</text>
</comment>
<accession>A0ABN1HS40</accession>
<protein>
    <submittedName>
        <fullName evidence="1">Uncharacterized protein</fullName>
    </submittedName>
</protein>